<keyword evidence="1" id="KW-1185">Reference proteome</keyword>
<gene>
    <name evidence="2" type="primary">LOC107825554</name>
</gene>
<protein>
    <submittedName>
        <fullName evidence="2">Uncharacterized protein LOC107825554</fullName>
    </submittedName>
</protein>
<reference evidence="2" key="2">
    <citation type="submission" date="2025-08" db="UniProtKB">
        <authorList>
            <consortium name="RefSeq"/>
        </authorList>
    </citation>
    <scope>IDENTIFICATION</scope>
    <source>
        <tissue evidence="2">Leaf</tissue>
    </source>
</reference>
<dbReference type="KEGG" id="nta:107825554"/>
<evidence type="ECO:0000313" key="1">
    <source>
        <dbReference type="Proteomes" id="UP000790787"/>
    </source>
</evidence>
<name>A0A1S4D399_TOBAC</name>
<dbReference type="GeneID" id="107825554"/>
<organism evidence="1 2">
    <name type="scientific">Nicotiana tabacum</name>
    <name type="common">Common tobacco</name>
    <dbReference type="NCBI Taxonomy" id="4097"/>
    <lineage>
        <taxon>Eukaryota</taxon>
        <taxon>Viridiplantae</taxon>
        <taxon>Streptophyta</taxon>
        <taxon>Embryophyta</taxon>
        <taxon>Tracheophyta</taxon>
        <taxon>Spermatophyta</taxon>
        <taxon>Magnoliopsida</taxon>
        <taxon>eudicotyledons</taxon>
        <taxon>Gunneridae</taxon>
        <taxon>Pentapetalae</taxon>
        <taxon>asterids</taxon>
        <taxon>lamiids</taxon>
        <taxon>Solanales</taxon>
        <taxon>Solanaceae</taxon>
        <taxon>Nicotianoideae</taxon>
        <taxon>Nicotianeae</taxon>
        <taxon>Nicotiana</taxon>
    </lineage>
</organism>
<dbReference type="PaxDb" id="4097-A0A1S4D399"/>
<sequence length="174" mass="19697">MNHILRSKLDLQELSNGVTNDSSLERISEASIDIPLHYHCGRNVNRQQNAEEQLPDILIPQSSGSNVEQPQIVEQPKIVLQPALHEEVNDIPTPHGVEYNIEASVPKNDVMSQIQNQNQTAPVVTSRSRRIIKKPLRFALLGEYYDRIPEKPNTEPINYNDALQDTYTINGLLL</sequence>
<dbReference type="AlphaFoldDB" id="A0A1S4D399"/>
<proteinExistence type="predicted"/>
<reference evidence="1" key="1">
    <citation type="journal article" date="2014" name="Nat. Commun.">
        <title>The tobacco genome sequence and its comparison with those of tomato and potato.</title>
        <authorList>
            <person name="Sierro N."/>
            <person name="Battey J.N."/>
            <person name="Ouadi S."/>
            <person name="Bakaher N."/>
            <person name="Bovet L."/>
            <person name="Willig A."/>
            <person name="Goepfert S."/>
            <person name="Peitsch M.C."/>
            <person name="Ivanov N.V."/>
        </authorList>
    </citation>
    <scope>NUCLEOTIDE SEQUENCE [LARGE SCALE GENOMIC DNA]</scope>
</reference>
<accession>A0A1S4D399</accession>
<dbReference type="Proteomes" id="UP000790787">
    <property type="component" value="Chromosome 6"/>
</dbReference>
<dbReference type="RefSeq" id="XP_016507910.1">
    <property type="nucleotide sequence ID" value="XM_016652424.1"/>
</dbReference>
<evidence type="ECO:0000313" key="2">
    <source>
        <dbReference type="RefSeq" id="XP_016507910.1"/>
    </source>
</evidence>
<dbReference type="OrthoDB" id="1212292at2759"/>